<dbReference type="EMBL" id="CP007142">
    <property type="protein sequence ID" value="AJQ95758.1"/>
    <property type="molecule type" value="Genomic_DNA"/>
</dbReference>
<accession>A0A0C5VQG2</accession>
<dbReference type="EMBL" id="CP007142">
    <property type="protein sequence ID" value="AJQ97195.1"/>
    <property type="molecule type" value="Genomic_DNA"/>
</dbReference>
<evidence type="ECO:0000313" key="4">
    <source>
        <dbReference type="Proteomes" id="UP000032266"/>
    </source>
</evidence>
<dbReference type="HOGENOM" id="CLU_2553502_0_0_6"/>
<sequence length="82" mass="9295">MTEEAFDDESALWALKQLTAIVTDDIDLESDFLKDIARLNALQILEGYFLRVEAHREREGSILDAGATARYCKFLESAAWVD</sequence>
<keyword evidence="4" id="KW-1185">Reference proteome</keyword>
<evidence type="ECO:0000313" key="1">
    <source>
        <dbReference type="EMBL" id="AJQ95658.1"/>
    </source>
</evidence>
<dbReference type="EMBL" id="CP007142">
    <property type="protein sequence ID" value="AJQ95658.1"/>
    <property type="molecule type" value="Genomic_DNA"/>
</dbReference>
<dbReference type="KEGG" id="gsn:YC6258_05165"/>
<gene>
    <name evidence="1" type="ORF">YC6258_03622</name>
    <name evidence="2" type="ORF">YC6258_03722</name>
    <name evidence="3" type="ORF">YC6258_05165</name>
</gene>
<evidence type="ECO:0000313" key="2">
    <source>
        <dbReference type="EMBL" id="AJQ95758.1"/>
    </source>
</evidence>
<proteinExistence type="predicted"/>
<protein>
    <submittedName>
        <fullName evidence="1">Uncharacterized protein</fullName>
    </submittedName>
</protein>
<reference evidence="1 4" key="1">
    <citation type="submission" date="2014-01" db="EMBL/GenBank/DDBJ databases">
        <title>Full genme sequencing of cellulolytic bacterium Gynuella sunshinyii YC6258T gen. nov., sp. nov.</title>
        <authorList>
            <person name="Khan H."/>
            <person name="Chung E.J."/>
            <person name="Chung Y.R."/>
        </authorList>
    </citation>
    <scope>NUCLEOTIDE SEQUENCE [LARGE SCALE GENOMIC DNA]</scope>
    <source>
        <strain evidence="1 4">YC6258</strain>
    </source>
</reference>
<organism evidence="1 4">
    <name type="scientific">Gynuella sunshinyii YC6258</name>
    <dbReference type="NCBI Taxonomy" id="1445510"/>
    <lineage>
        <taxon>Bacteria</taxon>
        <taxon>Pseudomonadati</taxon>
        <taxon>Pseudomonadota</taxon>
        <taxon>Gammaproteobacteria</taxon>
        <taxon>Oceanospirillales</taxon>
        <taxon>Saccharospirillaceae</taxon>
        <taxon>Gynuella</taxon>
    </lineage>
</organism>
<evidence type="ECO:0000313" key="3">
    <source>
        <dbReference type="EMBL" id="AJQ97195.1"/>
    </source>
</evidence>
<dbReference type="AlphaFoldDB" id="A0A0C5VQG2"/>
<name>A0A0C5VQG2_9GAMM</name>
<dbReference type="Proteomes" id="UP000032266">
    <property type="component" value="Chromosome"/>
</dbReference>
<dbReference type="KEGG" id="gsn:YC6258_03722"/>
<dbReference type="KEGG" id="gsn:YC6258_03622"/>